<keyword evidence="1" id="KW-0812">Transmembrane</keyword>
<evidence type="ECO:0000313" key="3">
    <source>
        <dbReference type="Proteomes" id="UP000289738"/>
    </source>
</evidence>
<dbReference type="AlphaFoldDB" id="A0A445DHT3"/>
<dbReference type="Proteomes" id="UP000289738">
    <property type="component" value="Chromosome A04"/>
</dbReference>
<proteinExistence type="predicted"/>
<organism evidence="2 3">
    <name type="scientific">Arachis hypogaea</name>
    <name type="common">Peanut</name>
    <dbReference type="NCBI Taxonomy" id="3818"/>
    <lineage>
        <taxon>Eukaryota</taxon>
        <taxon>Viridiplantae</taxon>
        <taxon>Streptophyta</taxon>
        <taxon>Embryophyta</taxon>
        <taxon>Tracheophyta</taxon>
        <taxon>Spermatophyta</taxon>
        <taxon>Magnoliopsida</taxon>
        <taxon>eudicotyledons</taxon>
        <taxon>Gunneridae</taxon>
        <taxon>Pentapetalae</taxon>
        <taxon>rosids</taxon>
        <taxon>fabids</taxon>
        <taxon>Fabales</taxon>
        <taxon>Fabaceae</taxon>
        <taxon>Papilionoideae</taxon>
        <taxon>50 kb inversion clade</taxon>
        <taxon>dalbergioids sensu lato</taxon>
        <taxon>Dalbergieae</taxon>
        <taxon>Pterocarpus clade</taxon>
        <taxon>Arachis</taxon>
    </lineage>
</organism>
<reference evidence="2 3" key="1">
    <citation type="submission" date="2019-01" db="EMBL/GenBank/DDBJ databases">
        <title>Sequencing of cultivated peanut Arachis hypogaea provides insights into genome evolution and oil improvement.</title>
        <authorList>
            <person name="Chen X."/>
        </authorList>
    </citation>
    <scope>NUCLEOTIDE SEQUENCE [LARGE SCALE GENOMIC DNA]</scope>
    <source>
        <strain evidence="3">cv. Fuhuasheng</strain>
        <tissue evidence="2">Leaves</tissue>
    </source>
</reference>
<keyword evidence="3" id="KW-1185">Reference proteome</keyword>
<dbReference type="EMBL" id="SDMP01000004">
    <property type="protein sequence ID" value="RYR62686.1"/>
    <property type="molecule type" value="Genomic_DNA"/>
</dbReference>
<sequence length="95" mass="10776">MLNFPLESLLQLESSTKESTNPFQELQPTILVFLTAIFCHAMTPITSKLGCQIAIIFHASGLLGCETLLWILVVQFWWWYVIINVVPLLVVLLCI</sequence>
<evidence type="ECO:0000256" key="1">
    <source>
        <dbReference type="SAM" id="Phobius"/>
    </source>
</evidence>
<evidence type="ECO:0000313" key="2">
    <source>
        <dbReference type="EMBL" id="RYR62686.1"/>
    </source>
</evidence>
<gene>
    <name evidence="2" type="ORF">Ahy_A04g020405</name>
</gene>
<name>A0A445DHT3_ARAHY</name>
<accession>A0A445DHT3</accession>
<keyword evidence="1" id="KW-0472">Membrane</keyword>
<feature type="transmembrane region" description="Helical" evidence="1">
    <location>
        <begin position="77"/>
        <end position="94"/>
    </location>
</feature>
<keyword evidence="1" id="KW-1133">Transmembrane helix</keyword>
<evidence type="ECO:0008006" key="4">
    <source>
        <dbReference type="Google" id="ProtNLM"/>
    </source>
</evidence>
<protein>
    <recommendedName>
        <fullName evidence="4">Transmembrane protein</fullName>
    </recommendedName>
</protein>
<comment type="caution">
    <text evidence="2">The sequence shown here is derived from an EMBL/GenBank/DDBJ whole genome shotgun (WGS) entry which is preliminary data.</text>
</comment>